<sequence length="166" mass="18803">MRIFFCVAALLASGIFPLNVMADCFYRAGVWYQIDPDYLRAIAWQESRYNPGAINSNRDGNGKITSTDYGVMQINSMTVNGFRREYPGLTTQKLLDDPCLNIFVGAMVLRRNMNQYGASWLAVGMYNAGVKNRKETIANRHKYAMLIDSHYKRIKAGSIPRTEIGE</sequence>
<dbReference type="Pfam" id="PF01464">
    <property type="entry name" value="SLT"/>
    <property type="match status" value="1"/>
</dbReference>
<dbReference type="InterPro" id="IPR023346">
    <property type="entry name" value="Lysozyme-like_dom_sf"/>
</dbReference>
<name>A0A0A3YJB7_9GAMM</name>
<feature type="signal peptide" evidence="1">
    <location>
        <begin position="1"/>
        <end position="22"/>
    </location>
</feature>
<dbReference type="EMBL" id="JRUQ01000086">
    <property type="protein sequence ID" value="KGT86872.1"/>
    <property type="molecule type" value="Genomic_DNA"/>
</dbReference>
<dbReference type="OrthoDB" id="9808681at2"/>
<keyword evidence="4" id="KW-1185">Reference proteome</keyword>
<reference evidence="3 4" key="1">
    <citation type="submission" date="2014-10" db="EMBL/GenBank/DDBJ databases">
        <title>Genome sequence of Erwinia typographi M043b.</title>
        <authorList>
            <person name="Chan K.-G."/>
            <person name="Tan W.-S."/>
        </authorList>
    </citation>
    <scope>NUCLEOTIDE SEQUENCE [LARGE SCALE GENOMIC DNA]</scope>
    <source>
        <strain evidence="3 4">M043b</strain>
    </source>
</reference>
<comment type="caution">
    <text evidence="3">The sequence shown here is derived from an EMBL/GenBank/DDBJ whole genome shotgun (WGS) entry which is preliminary data.</text>
</comment>
<keyword evidence="1" id="KW-0732">Signal</keyword>
<dbReference type="eggNOG" id="COG0741">
    <property type="taxonomic scope" value="Bacteria"/>
</dbReference>
<dbReference type="InterPro" id="IPR008258">
    <property type="entry name" value="Transglycosylase_SLT_dom_1"/>
</dbReference>
<evidence type="ECO:0000313" key="4">
    <source>
        <dbReference type="Proteomes" id="UP000030351"/>
    </source>
</evidence>
<accession>A0A0A3YJB7</accession>
<protein>
    <recommendedName>
        <fullName evidence="2">Transglycosylase SLT domain-containing protein</fullName>
    </recommendedName>
</protein>
<feature type="chain" id="PRO_5002005415" description="Transglycosylase SLT domain-containing protein" evidence="1">
    <location>
        <begin position="23"/>
        <end position="166"/>
    </location>
</feature>
<gene>
    <name evidence="3" type="ORF">NG99_24560</name>
</gene>
<proteinExistence type="predicted"/>
<dbReference type="SUPFAM" id="SSF53955">
    <property type="entry name" value="Lysozyme-like"/>
    <property type="match status" value="1"/>
</dbReference>
<dbReference type="Proteomes" id="UP000030351">
    <property type="component" value="Unassembled WGS sequence"/>
</dbReference>
<dbReference type="RefSeq" id="WP_034898873.1">
    <property type="nucleotide sequence ID" value="NZ_JRUQ01000086.1"/>
</dbReference>
<dbReference type="Gene3D" id="1.10.530.10">
    <property type="match status" value="1"/>
</dbReference>
<dbReference type="STRING" id="371042.NG99_24560"/>
<evidence type="ECO:0000256" key="1">
    <source>
        <dbReference type="SAM" id="SignalP"/>
    </source>
</evidence>
<dbReference type="CDD" id="cd13400">
    <property type="entry name" value="LT_IagB-like"/>
    <property type="match status" value="1"/>
</dbReference>
<evidence type="ECO:0000259" key="2">
    <source>
        <dbReference type="Pfam" id="PF01464"/>
    </source>
</evidence>
<organism evidence="3 4">
    <name type="scientific">Erwinia typographi</name>
    <dbReference type="NCBI Taxonomy" id="371042"/>
    <lineage>
        <taxon>Bacteria</taxon>
        <taxon>Pseudomonadati</taxon>
        <taxon>Pseudomonadota</taxon>
        <taxon>Gammaproteobacteria</taxon>
        <taxon>Enterobacterales</taxon>
        <taxon>Erwiniaceae</taxon>
        <taxon>Erwinia</taxon>
    </lineage>
</organism>
<dbReference type="AlphaFoldDB" id="A0A0A3YJB7"/>
<feature type="domain" description="Transglycosylase SLT" evidence="2">
    <location>
        <begin position="24"/>
        <end position="142"/>
    </location>
</feature>
<evidence type="ECO:0000313" key="3">
    <source>
        <dbReference type="EMBL" id="KGT86872.1"/>
    </source>
</evidence>